<dbReference type="Proteomes" id="UP000014568">
    <property type="component" value="Unassembled WGS sequence"/>
</dbReference>
<dbReference type="InterPro" id="IPR018950">
    <property type="entry name" value="DiS-bond_isomerase_DsbC/G_N"/>
</dbReference>
<dbReference type="EMBL" id="ATGI01000032">
    <property type="protein sequence ID" value="EPF71552.1"/>
    <property type="molecule type" value="Genomic_DNA"/>
</dbReference>
<name>S3MVL5_9GAMM</name>
<dbReference type="CDD" id="cd03020">
    <property type="entry name" value="DsbA_DsbC_DsbG"/>
    <property type="match status" value="1"/>
</dbReference>
<evidence type="ECO:0000256" key="2">
    <source>
        <dbReference type="ARBA" id="ARBA00009813"/>
    </source>
</evidence>
<keyword evidence="11" id="KW-1185">Reference proteome</keyword>
<dbReference type="Gene3D" id="3.10.450.70">
    <property type="entry name" value="Disulphide bond isomerase, DsbC/G, N-terminal"/>
    <property type="match status" value="1"/>
</dbReference>
<dbReference type="AlphaFoldDB" id="S3MVL5"/>
<dbReference type="Pfam" id="PF13098">
    <property type="entry name" value="Thioredoxin_2"/>
    <property type="match status" value="1"/>
</dbReference>
<proteinExistence type="inferred from homology"/>
<dbReference type="PATRIC" id="fig|421052.3.peg.2526"/>
<dbReference type="HOGENOM" id="CLU_083593_1_1_6"/>
<feature type="domain" description="Thioredoxin-like fold" evidence="9">
    <location>
        <begin position="130"/>
        <end position="255"/>
    </location>
</feature>
<dbReference type="eggNOG" id="COG1651">
    <property type="taxonomic scope" value="Bacteria"/>
</dbReference>
<evidence type="ECO:0000259" key="9">
    <source>
        <dbReference type="Pfam" id="PF13098"/>
    </source>
</evidence>
<dbReference type="InterPro" id="IPR012336">
    <property type="entry name" value="Thioredoxin-like_fold"/>
</dbReference>
<dbReference type="OrthoDB" id="12976at2"/>
<dbReference type="Gene3D" id="3.40.30.10">
    <property type="entry name" value="Glutaredoxin"/>
    <property type="match status" value="1"/>
</dbReference>
<dbReference type="STRING" id="632955.GCA_000829675_01344"/>
<feature type="signal peptide" evidence="7">
    <location>
        <begin position="1"/>
        <end position="23"/>
    </location>
</feature>
<dbReference type="PANTHER" id="PTHR35272">
    <property type="entry name" value="THIOL:DISULFIDE INTERCHANGE PROTEIN DSBC-RELATED"/>
    <property type="match status" value="1"/>
</dbReference>
<dbReference type="SUPFAM" id="SSF54423">
    <property type="entry name" value="DsbC/DsbG N-terminal domain-like"/>
    <property type="match status" value="1"/>
</dbReference>
<dbReference type="RefSeq" id="WP_016656981.1">
    <property type="nucleotide sequence ID" value="NZ_KE340353.1"/>
</dbReference>
<reference evidence="10 11" key="1">
    <citation type="submission" date="2013-06" db="EMBL/GenBank/DDBJ databases">
        <title>The Genome Sequence of Acinetobacter rudis CIP 110305.</title>
        <authorList>
            <consortium name="The Broad Institute Genome Sequencing Platform"/>
            <consortium name="The Broad Institute Genome Sequencing Center for Infectious Disease"/>
            <person name="Cerqueira G."/>
            <person name="Feldgarden M."/>
            <person name="Courvalin P."/>
            <person name="Perichon B."/>
            <person name="Grillot-Courvalin C."/>
            <person name="Clermont D."/>
            <person name="Rocha E."/>
            <person name="Yoon E.-J."/>
            <person name="Nemec A."/>
            <person name="Young S.K."/>
            <person name="Zeng Q."/>
            <person name="Gargeya S."/>
            <person name="Fitzgerald M."/>
            <person name="Abouelleil A."/>
            <person name="Alvarado L."/>
            <person name="Berlin A.M."/>
            <person name="Chapman S.B."/>
            <person name="Dewar J."/>
            <person name="Goldberg J."/>
            <person name="Griggs A."/>
            <person name="Gujja S."/>
            <person name="Hansen M."/>
            <person name="Howarth C."/>
            <person name="Imamovic A."/>
            <person name="Larimer J."/>
            <person name="McCowan C."/>
            <person name="Murphy C."/>
            <person name="Pearson M."/>
            <person name="Priest M."/>
            <person name="Roberts A."/>
            <person name="Saif S."/>
            <person name="Shea T."/>
            <person name="Sykes S."/>
            <person name="Wortman J."/>
            <person name="Nusbaum C."/>
            <person name="Birren B."/>
        </authorList>
    </citation>
    <scope>NUCLEOTIDE SEQUENCE [LARGE SCALE GENOMIC DNA]</scope>
    <source>
        <strain evidence="10 11">CIP 110305</strain>
    </source>
</reference>
<evidence type="ECO:0000256" key="7">
    <source>
        <dbReference type="RuleBase" id="RU364038"/>
    </source>
</evidence>
<evidence type="ECO:0000313" key="11">
    <source>
        <dbReference type="Proteomes" id="UP000014568"/>
    </source>
</evidence>
<comment type="subcellular location">
    <subcellularLocation>
        <location evidence="1 7">Periplasm</location>
    </subcellularLocation>
</comment>
<organism evidence="10 11">
    <name type="scientific">Acinetobacter rudis CIP 110305</name>
    <dbReference type="NCBI Taxonomy" id="421052"/>
    <lineage>
        <taxon>Bacteria</taxon>
        <taxon>Pseudomonadati</taxon>
        <taxon>Pseudomonadota</taxon>
        <taxon>Gammaproteobacteria</taxon>
        <taxon>Moraxellales</taxon>
        <taxon>Moraxellaceae</taxon>
        <taxon>Acinetobacter</taxon>
    </lineage>
</organism>
<evidence type="ECO:0000256" key="1">
    <source>
        <dbReference type="ARBA" id="ARBA00004418"/>
    </source>
</evidence>
<feature type="chain" id="PRO_5010005497" description="Thiol:disulfide interchange protein" evidence="7">
    <location>
        <begin position="24"/>
        <end position="260"/>
    </location>
</feature>
<comment type="function">
    <text evidence="7">Required for disulfide bond formation in some periplasmic proteins. Acts by transferring its disulfide bond to other proteins and is reduced in the process.</text>
</comment>
<comment type="similarity">
    <text evidence="2 7">Belongs to the thioredoxin family. DsbC subfamily.</text>
</comment>
<evidence type="ECO:0000256" key="5">
    <source>
        <dbReference type="ARBA" id="ARBA00023157"/>
    </source>
</evidence>
<accession>S3MVL5</accession>
<comment type="caution">
    <text evidence="10">The sequence shown here is derived from an EMBL/GenBank/DDBJ whole genome shotgun (WGS) entry which is preliminary data.</text>
</comment>
<dbReference type="InterPro" id="IPR036249">
    <property type="entry name" value="Thioredoxin-like_sf"/>
</dbReference>
<dbReference type="GO" id="GO:0042597">
    <property type="term" value="C:periplasmic space"/>
    <property type="evidence" value="ECO:0007669"/>
    <property type="project" value="UniProtKB-SubCell"/>
</dbReference>
<dbReference type="SUPFAM" id="SSF52833">
    <property type="entry name" value="Thioredoxin-like"/>
    <property type="match status" value="1"/>
</dbReference>
<gene>
    <name evidence="10" type="ORF">F945_02584</name>
</gene>
<evidence type="ECO:0000259" key="8">
    <source>
        <dbReference type="Pfam" id="PF10411"/>
    </source>
</evidence>
<keyword evidence="6 7" id="KW-0676">Redox-active center</keyword>
<evidence type="ECO:0000256" key="3">
    <source>
        <dbReference type="ARBA" id="ARBA00022729"/>
    </source>
</evidence>
<dbReference type="PANTHER" id="PTHR35272:SF3">
    <property type="entry name" value="THIOL:DISULFIDE INTERCHANGE PROTEIN DSBC"/>
    <property type="match status" value="1"/>
</dbReference>
<dbReference type="InterPro" id="IPR033954">
    <property type="entry name" value="DiS-bond_Isoase_DsbC/G"/>
</dbReference>
<keyword evidence="3 7" id="KW-0732">Signal</keyword>
<keyword evidence="4 7" id="KW-0574">Periplasm</keyword>
<sequence length="260" mass="29541">MKILLPVITVLTLHLSLLNPAFAQKDYQSNLNTSSIKPQIKSTERHLLEKNLAKNFPDLQINHIESTPLSGIYEIGVDDRLVYTDTAAQYFFVSHLFDFKQQKNLTEQRLQQLSKIDIQKLPLNQAIKIVKGNGSRHLYILSDPDCPFCQKLEQELSQLNNLTLYIFPYPIKELHPNAEQTAKQIWCAPDRAAAWENYMLRKQLPATTTACNTEVLAQNIKLGKQLKITSTPTLFLADGQRITGARSSEEIEALLKTVPK</sequence>
<dbReference type="Pfam" id="PF10411">
    <property type="entry name" value="DsbC_N"/>
    <property type="match status" value="1"/>
</dbReference>
<evidence type="ECO:0000256" key="6">
    <source>
        <dbReference type="ARBA" id="ARBA00023284"/>
    </source>
</evidence>
<evidence type="ECO:0000256" key="4">
    <source>
        <dbReference type="ARBA" id="ARBA00022764"/>
    </source>
</evidence>
<evidence type="ECO:0000313" key="10">
    <source>
        <dbReference type="EMBL" id="EPF71552.1"/>
    </source>
</evidence>
<dbReference type="InterPro" id="IPR009094">
    <property type="entry name" value="DiS-bond_isomerase_DsbC/G_N_sf"/>
</dbReference>
<protein>
    <recommendedName>
        <fullName evidence="7">Thiol:disulfide interchange protein</fullName>
    </recommendedName>
</protein>
<keyword evidence="5" id="KW-1015">Disulfide bond</keyword>
<dbReference type="InterPro" id="IPR051470">
    <property type="entry name" value="Thiol:disulfide_interchange"/>
</dbReference>
<feature type="domain" description="Disulphide bond isomerase DsbC/G N-terminal" evidence="8">
    <location>
        <begin position="48"/>
        <end position="107"/>
    </location>
</feature>